<name>A0A174FT40_9BACE</name>
<evidence type="ECO:0000313" key="2">
    <source>
        <dbReference type="Proteomes" id="UP000095606"/>
    </source>
</evidence>
<accession>A0A174FT40</accession>
<organism evidence="1 2">
    <name type="scientific">Bacteroides faecis</name>
    <dbReference type="NCBI Taxonomy" id="674529"/>
    <lineage>
        <taxon>Bacteria</taxon>
        <taxon>Pseudomonadati</taxon>
        <taxon>Bacteroidota</taxon>
        <taxon>Bacteroidia</taxon>
        <taxon>Bacteroidales</taxon>
        <taxon>Bacteroidaceae</taxon>
        <taxon>Bacteroides</taxon>
    </lineage>
</organism>
<reference evidence="1 2" key="1">
    <citation type="submission" date="2015-09" db="EMBL/GenBank/DDBJ databases">
        <authorList>
            <consortium name="Pathogen Informatics"/>
        </authorList>
    </citation>
    <scope>NUCLEOTIDE SEQUENCE [LARGE SCALE GENOMIC DNA]</scope>
    <source>
        <strain evidence="1 2">2789STDY5834846</strain>
    </source>
</reference>
<protein>
    <submittedName>
        <fullName evidence="1">Uncharacterized protein</fullName>
    </submittedName>
</protein>
<dbReference type="EMBL" id="CZAE01000002">
    <property type="protein sequence ID" value="CUO53414.1"/>
    <property type="molecule type" value="Genomic_DNA"/>
</dbReference>
<gene>
    <name evidence="1" type="ORF">ERS852461_00479</name>
</gene>
<dbReference type="AlphaFoldDB" id="A0A174FT40"/>
<dbReference type="Proteomes" id="UP000095606">
    <property type="component" value="Unassembled WGS sequence"/>
</dbReference>
<dbReference type="RefSeq" id="WP_055268784.1">
    <property type="nucleotide sequence ID" value="NZ_CAXKYA010000022.1"/>
</dbReference>
<proteinExistence type="predicted"/>
<sequence length="654" mass="70686">MGTVAKSSITLVSISDAYSLSLTPNSCVIKADFDGSNPKLEHAYTIISAYCGDEKTPIEIDSSTIVKSNDNIEYQLIKVDSYRYRLSIISLPIDILQGYIEIPVLSGVSTGLTGRFTFSIVRESTMLDWIQDWESNKTTIGSSYVITPKLFVGKKIIGSYDSLEDVPGLTGVYIGPSENNGAGIYGYKDNKEIFHIDQTGGKIGGWDITSGGIQCEDGTLSIKSEGTISAQSEGIIHWLLNKDGSASFANGNVTMDVEGNALFKGTIETSGGSIAGWTIGVDSIYNGSIGINSLKKFIAIANVTSVQDTGDQLDWVKEYGGVAMYYISNADYGLIGYKNNEKVFSAGSKNFIAGWQFDKSAIWLGTKNNNVGQYTSTSGSITIGTNGFRGYSWFINADGSASFANGNFFWDTKGNVTLNGKIIATSGTIGDIEIYEDHIGTTSTPNSSGSGQWAGLSIYKDFFKVGGSKGYVMFGNDVIPASTGGAFTAVGRIVNQAPNTSGGYGYDQANYGLFIEVTGGTKNYGISSNAALKAPSFINTKAALLTFDSGNYTIDFSQFNVILMYFNDPNYDVVEVTLPNESSVARQFGVNNLPTDFATVITFRVRSYSKDIILKNIYDHNENMIDYRMVKGDSIIVLISKIDGFRYQILNHSH</sequence>
<evidence type="ECO:0000313" key="1">
    <source>
        <dbReference type="EMBL" id="CUO53414.1"/>
    </source>
</evidence>